<dbReference type="Pfam" id="PF12585">
    <property type="entry name" value="DUF3759"/>
    <property type="match status" value="1"/>
</dbReference>
<feature type="compositionally biased region" description="Low complexity" evidence="1">
    <location>
        <begin position="100"/>
        <end position="117"/>
    </location>
</feature>
<dbReference type="Proteomes" id="UP000304928">
    <property type="component" value="Unassembled WGS sequence"/>
</dbReference>
<accession>A0A4S9F2E9</accession>
<proteinExistence type="predicted"/>
<gene>
    <name evidence="3" type="ORF">D6D10_03309</name>
    <name evidence="2" type="ORF">D6D15_09930</name>
</gene>
<sequence length="129" mass="14682">MDLLPGESSDAYDQAYNDNHEGKLSHEILAGGASFAAMHAFEERQRKEGKPVNHEFAKELIASFAGAEVDKLVETKGLDYVDKEKAKHQAKQNAERLYDEQYGQYDQYDPQQQGPPEHLQRQFGGYDNY</sequence>
<organism evidence="3 5">
    <name type="scientific">Aureobasidium pullulans</name>
    <name type="common">Black yeast</name>
    <name type="synonym">Pullularia pullulans</name>
    <dbReference type="NCBI Taxonomy" id="5580"/>
    <lineage>
        <taxon>Eukaryota</taxon>
        <taxon>Fungi</taxon>
        <taxon>Dikarya</taxon>
        <taxon>Ascomycota</taxon>
        <taxon>Pezizomycotina</taxon>
        <taxon>Dothideomycetes</taxon>
        <taxon>Dothideomycetidae</taxon>
        <taxon>Dothideales</taxon>
        <taxon>Saccotheciaceae</taxon>
        <taxon>Aureobasidium</taxon>
    </lineage>
</organism>
<comment type="caution">
    <text evidence="3">The sequence shown here is derived from an EMBL/GenBank/DDBJ whole genome shotgun (WGS) entry which is preliminary data.</text>
</comment>
<dbReference type="AlphaFoldDB" id="A0A4S9F2E9"/>
<protein>
    <recommendedName>
        <fullName evidence="6">CipC-like antibiotic response protein</fullName>
    </recommendedName>
</protein>
<dbReference type="PANTHER" id="PTHR37450">
    <property type="entry name" value="CIPC PROTEIN"/>
    <property type="match status" value="1"/>
</dbReference>
<feature type="region of interest" description="Disordered" evidence="1">
    <location>
        <begin position="83"/>
        <end position="129"/>
    </location>
</feature>
<evidence type="ECO:0000313" key="5">
    <source>
        <dbReference type="Proteomes" id="UP000308953"/>
    </source>
</evidence>
<dbReference type="Proteomes" id="UP000308953">
    <property type="component" value="Unassembled WGS sequence"/>
</dbReference>
<dbReference type="PANTHER" id="PTHR37450:SF1">
    <property type="entry name" value="CIPC PROTEIN"/>
    <property type="match status" value="1"/>
</dbReference>
<feature type="compositionally biased region" description="Basic and acidic residues" evidence="1">
    <location>
        <begin position="83"/>
        <end position="99"/>
    </location>
</feature>
<reference evidence="4 5" key="1">
    <citation type="submission" date="2018-10" db="EMBL/GenBank/DDBJ databases">
        <title>Fifty Aureobasidium pullulans genomes reveal a recombining polyextremotolerant generalist.</title>
        <authorList>
            <person name="Gostincar C."/>
            <person name="Turk M."/>
            <person name="Zajc J."/>
            <person name="Gunde-Cimerman N."/>
        </authorList>
    </citation>
    <scope>NUCLEOTIDE SEQUENCE [LARGE SCALE GENOMIC DNA]</scope>
    <source>
        <strain evidence="2 4">EXF-10507</strain>
        <strain evidence="3 5">EXF-9785</strain>
    </source>
</reference>
<dbReference type="EMBL" id="QZAR01000320">
    <property type="protein sequence ID" value="THW82914.1"/>
    <property type="molecule type" value="Genomic_DNA"/>
</dbReference>
<evidence type="ECO:0008006" key="6">
    <source>
        <dbReference type="Google" id="ProtNLM"/>
    </source>
</evidence>
<evidence type="ECO:0000256" key="1">
    <source>
        <dbReference type="SAM" id="MobiDB-lite"/>
    </source>
</evidence>
<name>A0A4S9F2E9_AURPU</name>
<dbReference type="EMBL" id="QZAV01000046">
    <property type="protein sequence ID" value="THX40647.1"/>
    <property type="molecule type" value="Genomic_DNA"/>
</dbReference>
<dbReference type="InterPro" id="IPR022234">
    <property type="entry name" value="DUF3759"/>
</dbReference>
<evidence type="ECO:0000313" key="2">
    <source>
        <dbReference type="EMBL" id="THW82914.1"/>
    </source>
</evidence>
<evidence type="ECO:0000313" key="3">
    <source>
        <dbReference type="EMBL" id="THX40647.1"/>
    </source>
</evidence>
<evidence type="ECO:0000313" key="4">
    <source>
        <dbReference type="Proteomes" id="UP000304928"/>
    </source>
</evidence>